<evidence type="ECO:0000259" key="1">
    <source>
        <dbReference type="Pfam" id="PF04965"/>
    </source>
</evidence>
<reference evidence="2 3" key="1">
    <citation type="submission" date="2016-04" db="EMBL/GenBank/DDBJ databases">
        <title>ATOL: Assembling a taxonomically balanced genome-scale reconstruction of the evolutionary history of the Enterobacteriaceae.</title>
        <authorList>
            <person name="Plunkett G.III."/>
            <person name="Neeno-Eckwall E.C."/>
            <person name="Glasner J.D."/>
            <person name="Perna N.T."/>
        </authorList>
    </citation>
    <scope>NUCLEOTIDE SEQUENCE [LARGE SCALE GENOMIC DNA]</scope>
    <source>
        <strain evidence="2 3">ATCC 51604</strain>
    </source>
</reference>
<proteinExistence type="predicted"/>
<sequence length="143" mass="16232">MITPGRKREASASLFERIENGSSGHSRSMQIENLQLSIKRNLRSILNSRPGSSQSTLQLGVIDLNDATASTADFRKTVEEAIKKCIENYEPRIRQADVHAVSSDGYNPMDLNFHIVAHLDFNGRKDVVEFNMQLDNQYHYHLD</sequence>
<dbReference type="PANTHER" id="PTHR38595">
    <property type="entry name" value="CYTOPLASMIC PROTEIN-RELATED"/>
    <property type="match status" value="1"/>
</dbReference>
<dbReference type="InterPro" id="IPR007048">
    <property type="entry name" value="IraD/Gp25-like"/>
</dbReference>
<organism evidence="2 3">
    <name type="scientific">Buttiauxella gaviniae ATCC 51604</name>
    <dbReference type="NCBI Taxonomy" id="1354253"/>
    <lineage>
        <taxon>Bacteria</taxon>
        <taxon>Pseudomonadati</taxon>
        <taxon>Pseudomonadota</taxon>
        <taxon>Gammaproteobacteria</taxon>
        <taxon>Enterobacterales</taxon>
        <taxon>Enterobacteriaceae</taxon>
        <taxon>Buttiauxella</taxon>
    </lineage>
</organism>
<dbReference type="Gene3D" id="3.10.450.40">
    <property type="match status" value="1"/>
</dbReference>
<dbReference type="PATRIC" id="fig|1354253.4.peg.3045"/>
<dbReference type="Pfam" id="PF04965">
    <property type="entry name" value="GPW_gp25"/>
    <property type="match status" value="1"/>
</dbReference>
<protein>
    <recommendedName>
        <fullName evidence="1">IraD/Gp25-like domain-containing protein</fullName>
    </recommendedName>
</protein>
<dbReference type="PANTHER" id="PTHR38595:SF2">
    <property type="entry name" value="TYPE VI SECRETION SYSTEM BASEPLATE SUBUNIT TSSE"/>
    <property type="match status" value="1"/>
</dbReference>
<accession>A0A1B7HU24</accession>
<dbReference type="RefSeq" id="WP_064516443.1">
    <property type="nucleotide sequence ID" value="NZ_LXEP01000029.1"/>
</dbReference>
<name>A0A1B7HU24_9ENTR</name>
<dbReference type="NCBIfam" id="TIGR03357">
    <property type="entry name" value="VI_zyme"/>
    <property type="match status" value="1"/>
</dbReference>
<dbReference type="EMBL" id="LXEP01000029">
    <property type="protein sequence ID" value="OAT19173.1"/>
    <property type="molecule type" value="Genomic_DNA"/>
</dbReference>
<dbReference type="AlphaFoldDB" id="A0A1B7HU24"/>
<comment type="caution">
    <text evidence="2">The sequence shown here is derived from an EMBL/GenBank/DDBJ whole genome shotgun (WGS) entry which is preliminary data.</text>
</comment>
<dbReference type="SUPFAM" id="SSF160719">
    <property type="entry name" value="gpW/gp25-like"/>
    <property type="match status" value="1"/>
</dbReference>
<dbReference type="InterPro" id="IPR053176">
    <property type="entry name" value="T6SS_TssE1-like"/>
</dbReference>
<feature type="domain" description="IraD/Gp25-like" evidence="1">
    <location>
        <begin position="34"/>
        <end position="120"/>
    </location>
</feature>
<evidence type="ECO:0000313" key="3">
    <source>
        <dbReference type="Proteomes" id="UP000078504"/>
    </source>
</evidence>
<gene>
    <name evidence="2" type="ORF">M977_02996</name>
</gene>
<dbReference type="InterPro" id="IPR017737">
    <property type="entry name" value="TssE1-like"/>
</dbReference>
<dbReference type="Proteomes" id="UP000078504">
    <property type="component" value="Unassembled WGS sequence"/>
</dbReference>
<evidence type="ECO:0000313" key="2">
    <source>
        <dbReference type="EMBL" id="OAT19173.1"/>
    </source>
</evidence>